<dbReference type="SUPFAM" id="SSF52540">
    <property type="entry name" value="P-loop containing nucleoside triphosphate hydrolases"/>
    <property type="match status" value="1"/>
</dbReference>
<protein>
    <submittedName>
        <fullName evidence="1">Uncharacterized protein</fullName>
    </submittedName>
</protein>
<evidence type="ECO:0000313" key="2">
    <source>
        <dbReference type="Proteomes" id="UP000198034"/>
    </source>
</evidence>
<dbReference type="AlphaFoldDB" id="A0A2D0AHU5"/>
<gene>
    <name evidence="1" type="ORF">BWK62_06935</name>
</gene>
<sequence length="595" mass="70069">MEVNFQTSFNARNLDPKEVAEKFIFSPSFDKLKNNCHTVILGARGCGKTTLMKMLTLPALHNWNNPNAKKIIDEIPFYAVYIPTDISWILKEESFKNYDDDDIFKKSISKFAVNTNLFESLCDTFYNILKYELTNSEEEKEFELCMNLIERWKLKKSTVPKLQYIKTALQKRRDDVSQKIPKAIFNRTERQLIDEDYFELDYKTSVTTVTTIFNRIYNIPTSKKMALCFDELEFAPAWLKKELYERLRSTDQNLLFKLSSSPLLPKEVEEIMKSESGASFGNDFEAIKMWELQSNNEFPRKIIESLLVSKSNFENLESFFGSNIRYIKKLESYTKDSIYIKEIKELQSKDEMFRDFLIKNSINPINPIPVNEDQKSSIYRKMKPIVYFRNYFLRENRINGKPILKPNKKYIELYSGLEVLINITDGNPRWLIGLINSILNNNNGNRVENNVQYDEIIKVSNRFINFIKNTPITLKDSKSLTTEKFIDKIGNYFQNELLGYKFQPEPISSFTFDLNNSIDYENIIEKGLLQGAFILVGSEKEIYDFEINNKRFKLSNLFYPRYKLPLRMNKTIKLSSIFTNTFENNKPNLFNEYEN</sequence>
<reference evidence="1 2" key="1">
    <citation type="journal article" date="2017" name="Infect. Genet. Evol.">
        <title>Comparative genome analysis of fish pathogen Flavobacterium columnare reveals extensive sequence diversity within the species.</title>
        <authorList>
            <person name="Kayansamruaj P."/>
            <person name="Dong H.T."/>
            <person name="Hirono I."/>
            <person name="Kondo H."/>
            <person name="Senapin S."/>
            <person name="Rodkhum C."/>
        </authorList>
    </citation>
    <scope>NUCLEOTIDE SEQUENCE [LARGE SCALE GENOMIC DNA]</scope>
    <source>
        <strain evidence="1 2">1214</strain>
    </source>
</reference>
<dbReference type="InterPro" id="IPR027417">
    <property type="entry name" value="P-loop_NTPase"/>
</dbReference>
<dbReference type="Proteomes" id="UP000198034">
    <property type="component" value="Unassembled WGS sequence"/>
</dbReference>
<name>A0A2D0AHU5_9FLAO</name>
<accession>A0A2D0AHU5</accession>
<comment type="caution">
    <text evidence="1">The sequence shown here is derived from an EMBL/GenBank/DDBJ whole genome shotgun (WGS) entry which is preliminary data.</text>
</comment>
<dbReference type="InterPro" id="IPR056955">
    <property type="entry name" value="ORC-CDC6-like"/>
</dbReference>
<dbReference type="EMBL" id="MTCY01000015">
    <property type="protein sequence ID" value="OWP77680.1"/>
    <property type="molecule type" value="Genomic_DNA"/>
</dbReference>
<proteinExistence type="predicted"/>
<evidence type="ECO:0000313" key="1">
    <source>
        <dbReference type="EMBL" id="OWP77680.1"/>
    </source>
</evidence>
<organism evidence="1 2">
    <name type="scientific">Flavobacterium columnare</name>
    <dbReference type="NCBI Taxonomy" id="996"/>
    <lineage>
        <taxon>Bacteria</taxon>
        <taxon>Pseudomonadati</taxon>
        <taxon>Bacteroidota</taxon>
        <taxon>Flavobacteriia</taxon>
        <taxon>Flavobacteriales</taxon>
        <taxon>Flavobacteriaceae</taxon>
        <taxon>Flavobacterium</taxon>
    </lineage>
</organism>
<dbReference type="Pfam" id="PF24389">
    <property type="entry name" value="ORC-CDC6-like"/>
    <property type="match status" value="1"/>
</dbReference>